<dbReference type="InterPro" id="IPR010989">
    <property type="entry name" value="SNARE"/>
</dbReference>
<dbReference type="Gene3D" id="1.20.58.90">
    <property type="match status" value="1"/>
</dbReference>
<dbReference type="GO" id="GO:0012505">
    <property type="term" value="C:endomembrane system"/>
    <property type="evidence" value="ECO:0007669"/>
    <property type="project" value="UniProtKB-SubCell"/>
</dbReference>
<keyword evidence="1" id="KW-0653">Protein transport</keyword>
<sequence length="372" mass="42375">MLIGGRIRTRKKQRTLEPTPAIVSCSSSLAHRRLPIVVCPSSLALRRLPFVGRCPVHFVAPIRTIQSTSSVLFRMEFAYRTWIRERREGLSPDDLDELRREVQTALGTAKWQLEEFEKAVRVNCRSRSEEHLLERHRLFIAAIGNQISHVEAALRKSYDKEGRQPLRWVNLNEEECNDLATFLSGVSEVPQSAKTESSLCRSSAKSSIYENHERVVADMNPTSTCSLSNSSKMKGNKYVDAVDIDSSKVKDLEVKENFGRVDDALCKMDRSTKVRRASPPTVPDLQIVIVDENQERKQSITSLEVSRKGKSGPVFWKRGCGKFSQLFGRVQQRQMYRPWHLQLACSVQFTLALMLTIFLIVGMPCDFQNIDM</sequence>
<gene>
    <name evidence="5" type="ORF">E6C27_scaffold222G00570</name>
</gene>
<dbReference type="Pfam" id="PF09177">
    <property type="entry name" value="STX6_10_61_N"/>
    <property type="match status" value="1"/>
</dbReference>
<dbReference type="CDD" id="cd21442">
    <property type="entry name" value="SNARE_NTD_STX6-like"/>
    <property type="match status" value="1"/>
</dbReference>
<accession>A0A5A7UMT3</accession>
<evidence type="ECO:0000256" key="1">
    <source>
        <dbReference type="ARBA" id="ARBA00022927"/>
    </source>
</evidence>
<comment type="caution">
    <text evidence="5">The sequence shown here is derived from an EMBL/GenBank/DDBJ whole genome shotgun (WGS) entry which is preliminary data.</text>
</comment>
<dbReference type="GO" id="GO:0015031">
    <property type="term" value="P:protein transport"/>
    <property type="evidence" value="ECO:0007669"/>
    <property type="project" value="UniProtKB-KW"/>
</dbReference>
<dbReference type="STRING" id="1194695.A0A5A7UMT3"/>
<organism evidence="5 6">
    <name type="scientific">Cucumis melo var. makuwa</name>
    <name type="common">Oriental melon</name>
    <dbReference type="NCBI Taxonomy" id="1194695"/>
    <lineage>
        <taxon>Eukaryota</taxon>
        <taxon>Viridiplantae</taxon>
        <taxon>Streptophyta</taxon>
        <taxon>Embryophyta</taxon>
        <taxon>Tracheophyta</taxon>
        <taxon>Spermatophyta</taxon>
        <taxon>Magnoliopsida</taxon>
        <taxon>eudicotyledons</taxon>
        <taxon>Gunneridae</taxon>
        <taxon>Pentapetalae</taxon>
        <taxon>rosids</taxon>
        <taxon>fabids</taxon>
        <taxon>Cucurbitales</taxon>
        <taxon>Cucurbitaceae</taxon>
        <taxon>Benincaseae</taxon>
        <taxon>Cucumis</taxon>
    </lineage>
</organism>
<proteinExistence type="predicted"/>
<feature type="domain" description="Syntaxin 6/10/61 N-terminal" evidence="4">
    <location>
        <begin position="72"/>
        <end position="151"/>
    </location>
</feature>
<dbReference type="OrthoDB" id="1889309at2759"/>
<dbReference type="PANTHER" id="PTHR34949">
    <property type="entry name" value="OS05G0443700 PROTEIN"/>
    <property type="match status" value="1"/>
</dbReference>
<dbReference type="AlphaFoldDB" id="A0A5A7UMT3"/>
<dbReference type="GO" id="GO:0048193">
    <property type="term" value="P:Golgi vesicle transport"/>
    <property type="evidence" value="ECO:0007669"/>
    <property type="project" value="InterPro"/>
</dbReference>
<name>A0A5A7UMT3_CUCMM</name>
<feature type="transmembrane region" description="Helical" evidence="3">
    <location>
        <begin position="339"/>
        <end position="363"/>
    </location>
</feature>
<keyword evidence="1" id="KW-0813">Transport</keyword>
<dbReference type="SUPFAM" id="SSF47661">
    <property type="entry name" value="t-snare proteins"/>
    <property type="match status" value="1"/>
</dbReference>
<comment type="subcellular location">
    <subcellularLocation>
        <location evidence="2">Endomembrane system</location>
        <topology evidence="2">Single-pass type IV membrane protein</topology>
    </subcellularLocation>
</comment>
<evidence type="ECO:0000256" key="3">
    <source>
        <dbReference type="SAM" id="Phobius"/>
    </source>
</evidence>
<dbReference type="Proteomes" id="UP000321393">
    <property type="component" value="Unassembled WGS sequence"/>
</dbReference>
<keyword evidence="3" id="KW-0812">Transmembrane</keyword>
<evidence type="ECO:0000256" key="2">
    <source>
        <dbReference type="ARBA" id="ARBA00046280"/>
    </source>
</evidence>
<dbReference type="InterPro" id="IPR015260">
    <property type="entry name" value="Syntaxin-6/10/61_N"/>
</dbReference>
<evidence type="ECO:0000313" key="6">
    <source>
        <dbReference type="Proteomes" id="UP000321393"/>
    </source>
</evidence>
<dbReference type="EMBL" id="SSTE01008485">
    <property type="protein sequence ID" value="KAA0055576.1"/>
    <property type="molecule type" value="Genomic_DNA"/>
</dbReference>
<dbReference type="GO" id="GO:0016020">
    <property type="term" value="C:membrane"/>
    <property type="evidence" value="ECO:0007669"/>
    <property type="project" value="InterPro"/>
</dbReference>
<reference evidence="5 6" key="1">
    <citation type="submission" date="2019-08" db="EMBL/GenBank/DDBJ databases">
        <title>Draft genome sequences of two oriental melons (Cucumis melo L. var makuwa).</title>
        <authorList>
            <person name="Kwon S.-Y."/>
        </authorList>
    </citation>
    <scope>NUCLEOTIDE SEQUENCE [LARGE SCALE GENOMIC DNA]</scope>
    <source>
        <strain evidence="6">cv. SW 3</strain>
        <tissue evidence="5">Leaf</tissue>
    </source>
</reference>
<protein>
    <recommendedName>
        <fullName evidence="4">Syntaxin 6/10/61 N-terminal domain-containing protein</fullName>
    </recommendedName>
</protein>
<dbReference type="PANTHER" id="PTHR34949:SF3">
    <property type="entry name" value="OS08G0244100 PROTEIN"/>
    <property type="match status" value="1"/>
</dbReference>
<evidence type="ECO:0000259" key="4">
    <source>
        <dbReference type="Pfam" id="PF09177"/>
    </source>
</evidence>
<keyword evidence="3" id="KW-1133">Transmembrane helix</keyword>
<evidence type="ECO:0000313" key="5">
    <source>
        <dbReference type="EMBL" id="KAA0055576.1"/>
    </source>
</evidence>
<keyword evidence="3" id="KW-0472">Membrane</keyword>